<evidence type="ECO:0000313" key="1">
    <source>
        <dbReference type="EMBL" id="KAF6485271.1"/>
    </source>
</evidence>
<reference evidence="1 2" key="1">
    <citation type="journal article" date="2020" name="Nature">
        <title>Six reference-quality genomes reveal evolution of bat adaptations.</title>
        <authorList>
            <person name="Jebb D."/>
            <person name="Huang Z."/>
            <person name="Pippel M."/>
            <person name="Hughes G.M."/>
            <person name="Lavrichenko K."/>
            <person name="Devanna P."/>
            <person name="Winkler S."/>
            <person name="Jermiin L.S."/>
            <person name="Skirmuntt E.C."/>
            <person name="Katzourakis A."/>
            <person name="Burkitt-Gray L."/>
            <person name="Ray D.A."/>
            <person name="Sullivan K.A.M."/>
            <person name="Roscito J.G."/>
            <person name="Kirilenko B.M."/>
            <person name="Davalos L.M."/>
            <person name="Corthals A.P."/>
            <person name="Power M.L."/>
            <person name="Jones G."/>
            <person name="Ransome R.D."/>
            <person name="Dechmann D.K.N."/>
            <person name="Locatelli A.G."/>
            <person name="Puechmaille S.J."/>
            <person name="Fedrigo O."/>
            <person name="Jarvis E.D."/>
            <person name="Hiller M."/>
            <person name="Vernes S.C."/>
            <person name="Myers E.W."/>
            <person name="Teeling E.C."/>
        </authorList>
    </citation>
    <scope>NUCLEOTIDE SEQUENCE [LARGE SCALE GENOMIC DNA]</scope>
    <source>
        <strain evidence="1">MRouAeg1</strain>
        <tissue evidence="1">Muscle</tissue>
    </source>
</reference>
<proteinExistence type="predicted"/>
<dbReference type="Proteomes" id="UP000593571">
    <property type="component" value="Unassembled WGS sequence"/>
</dbReference>
<keyword evidence="2" id="KW-1185">Reference proteome</keyword>
<comment type="caution">
    <text evidence="1">The sequence shown here is derived from an EMBL/GenBank/DDBJ whole genome shotgun (WGS) entry which is preliminary data.</text>
</comment>
<name>A0A7J8ILU8_ROUAE</name>
<gene>
    <name evidence="1" type="ORF">HJG63_010514</name>
</gene>
<dbReference type="EMBL" id="JACASE010000003">
    <property type="protein sequence ID" value="KAF6485271.1"/>
    <property type="molecule type" value="Genomic_DNA"/>
</dbReference>
<evidence type="ECO:0000313" key="2">
    <source>
        <dbReference type="Proteomes" id="UP000593571"/>
    </source>
</evidence>
<sequence length="144" mass="15673">MKARDTDVPSSGKEGRIVLRIWHGLVPPKLSSDPKRKSTPSWSLVLNSRRKVNHASPGRWQEVTRSLYTSRAPTLCKALGTRCCRSHQDEADSSCPRGAYNLLVNTMYIYTTGAAAGFSGAGGGEGQLCQAKCGVILKVILFKH</sequence>
<accession>A0A7J8ILU8</accession>
<dbReference type="AlphaFoldDB" id="A0A7J8ILU8"/>
<protein>
    <submittedName>
        <fullName evidence="1">Uncharacterized protein</fullName>
    </submittedName>
</protein>
<organism evidence="1 2">
    <name type="scientific">Rousettus aegyptiacus</name>
    <name type="common">Egyptian fruit bat</name>
    <name type="synonym">Pteropus aegyptiacus</name>
    <dbReference type="NCBI Taxonomy" id="9407"/>
    <lineage>
        <taxon>Eukaryota</taxon>
        <taxon>Metazoa</taxon>
        <taxon>Chordata</taxon>
        <taxon>Craniata</taxon>
        <taxon>Vertebrata</taxon>
        <taxon>Euteleostomi</taxon>
        <taxon>Mammalia</taxon>
        <taxon>Eutheria</taxon>
        <taxon>Laurasiatheria</taxon>
        <taxon>Chiroptera</taxon>
        <taxon>Yinpterochiroptera</taxon>
        <taxon>Pteropodoidea</taxon>
        <taxon>Pteropodidae</taxon>
        <taxon>Rousettinae</taxon>
        <taxon>Rousettus</taxon>
    </lineage>
</organism>